<dbReference type="Pfam" id="PF20388">
    <property type="entry name" value="DUF6683"/>
    <property type="match status" value="1"/>
</dbReference>
<evidence type="ECO:0000313" key="1">
    <source>
        <dbReference type="EMBL" id="MBD7987301.1"/>
    </source>
</evidence>
<dbReference type="EMBL" id="JACSQJ010000002">
    <property type="protein sequence ID" value="MBD7987301.1"/>
    <property type="molecule type" value="Genomic_DNA"/>
</dbReference>
<name>A0ABR8UH00_9GAMM</name>
<comment type="caution">
    <text evidence="1">The sequence shown here is derived from an EMBL/GenBank/DDBJ whole genome shotgun (WGS) entry which is preliminary data.</text>
</comment>
<proteinExistence type="predicted"/>
<dbReference type="Proteomes" id="UP000647183">
    <property type="component" value="Unassembled WGS sequence"/>
</dbReference>
<reference evidence="1 2" key="1">
    <citation type="submission" date="2020-08" db="EMBL/GenBank/DDBJ databases">
        <title>A Genomic Blueprint of the Chicken Gut Microbiome.</title>
        <authorList>
            <person name="Gilroy R."/>
            <person name="Ravi A."/>
            <person name="Getino M."/>
            <person name="Pursley I."/>
            <person name="Horton D.L."/>
            <person name="Alikhan N.-F."/>
            <person name="Baker D."/>
            <person name="Gharbi K."/>
            <person name="Hall N."/>
            <person name="Watson M."/>
            <person name="Adriaenssens E.M."/>
            <person name="Foster-Nyarko E."/>
            <person name="Jarju S."/>
            <person name="Secka A."/>
            <person name="Antonio M."/>
            <person name="Oren A."/>
            <person name="Chaudhuri R."/>
            <person name="La Ragione R.M."/>
            <person name="Hildebrand F."/>
            <person name="Pallen M.J."/>
        </authorList>
    </citation>
    <scope>NUCLEOTIDE SEQUENCE [LARGE SCALE GENOMIC DNA]</scope>
    <source>
        <strain evidence="1 2">Sa2BVA3</strain>
    </source>
</reference>
<dbReference type="RefSeq" id="WP_191728566.1">
    <property type="nucleotide sequence ID" value="NZ_JACSQJ010000002.1"/>
</dbReference>
<evidence type="ECO:0000313" key="2">
    <source>
        <dbReference type="Proteomes" id="UP000647183"/>
    </source>
</evidence>
<sequence>MSNDTPLAGAGLSGFLGLLLLAAWPMPVTAASSPAATLLLAGAPAPGAAAQRELEAALRSALSRPAPAGVAPSAVAALDFQRDPAVTAREQERAIAHLQRSGGHAEALEARIRSGAMLDEFDALLRRYGYSPTNLGDVLAAYLVLSWEVANGRDATAQPDGLRAVRRQLAGPLAGVDAVAGLDGAAKQAQAERSAYLALLATMLARELEGGKDRARLEALRDSVRRSVLGSGIDLRTLELGPAGLVAR</sequence>
<gene>
    <name evidence="1" type="ORF">H9645_04595</name>
</gene>
<dbReference type="InterPro" id="IPR046505">
    <property type="entry name" value="DUF6683"/>
</dbReference>
<accession>A0ABR8UH00</accession>
<keyword evidence="2" id="KW-1185">Reference proteome</keyword>
<organism evidence="1 2">
    <name type="scientific">Luteimonas colneyensis</name>
    <dbReference type="NCBI Taxonomy" id="2762230"/>
    <lineage>
        <taxon>Bacteria</taxon>
        <taxon>Pseudomonadati</taxon>
        <taxon>Pseudomonadota</taxon>
        <taxon>Gammaproteobacteria</taxon>
        <taxon>Lysobacterales</taxon>
        <taxon>Lysobacteraceae</taxon>
        <taxon>Luteimonas</taxon>
    </lineage>
</organism>
<protein>
    <submittedName>
        <fullName evidence="1">Uncharacterized protein</fullName>
    </submittedName>
</protein>